<dbReference type="Proteomes" id="UP000028824">
    <property type="component" value="Unassembled WGS sequence"/>
</dbReference>
<reference evidence="2 3" key="1">
    <citation type="submission" date="2014-03" db="EMBL/GenBank/DDBJ databases">
        <title>Genome of Paenirhodobacter enshiensis DW2-9.</title>
        <authorList>
            <person name="Wang D."/>
            <person name="Wang G."/>
        </authorList>
    </citation>
    <scope>NUCLEOTIDE SEQUENCE [LARGE SCALE GENOMIC DNA]</scope>
    <source>
        <strain evidence="2 3">DW2-9</strain>
    </source>
</reference>
<comment type="caution">
    <text evidence="2">The sequence shown here is derived from an EMBL/GenBank/DDBJ whole genome shotgun (WGS) entry which is preliminary data.</text>
</comment>
<evidence type="ECO:0000313" key="2">
    <source>
        <dbReference type="EMBL" id="KFI29706.1"/>
    </source>
</evidence>
<sequence length="129" mass="13257">MKLLTLASTVTLAALALSGCMQANGAAVAPTGPDDLGKLAPPVPKDDRSHGDFQKMTGINGDAIAAISGTPAMSYIYYDPVAANHAALPNAPAKLCQSYGKKLKTFRTTQPADRALQPGMDVLAVQCSG</sequence>
<keyword evidence="3" id="KW-1185">Reference proteome</keyword>
<dbReference type="OrthoDB" id="7690023at2"/>
<evidence type="ECO:0000256" key="1">
    <source>
        <dbReference type="SAM" id="SignalP"/>
    </source>
</evidence>
<dbReference type="PROSITE" id="PS51257">
    <property type="entry name" value="PROKAR_LIPOPROTEIN"/>
    <property type="match status" value="1"/>
</dbReference>
<protein>
    <recommendedName>
        <fullName evidence="4">Lipoprotein</fullName>
    </recommendedName>
</protein>
<keyword evidence="1" id="KW-0732">Signal</keyword>
<organism evidence="2 3">
    <name type="scientific">Paenirhodobacter enshiensis</name>
    <dbReference type="NCBI Taxonomy" id="1105367"/>
    <lineage>
        <taxon>Bacteria</taxon>
        <taxon>Pseudomonadati</taxon>
        <taxon>Pseudomonadota</taxon>
        <taxon>Alphaproteobacteria</taxon>
        <taxon>Rhodobacterales</taxon>
        <taxon>Rhodobacter group</taxon>
        <taxon>Paenirhodobacter</taxon>
    </lineage>
</organism>
<dbReference type="RefSeq" id="WP_036634771.1">
    <property type="nucleotide sequence ID" value="NZ_JFZB01000003.1"/>
</dbReference>
<evidence type="ECO:0000313" key="3">
    <source>
        <dbReference type="Proteomes" id="UP000028824"/>
    </source>
</evidence>
<feature type="chain" id="PRO_5001817458" description="Lipoprotein" evidence="1">
    <location>
        <begin position="24"/>
        <end position="129"/>
    </location>
</feature>
<dbReference type="EMBL" id="JFZB01000003">
    <property type="protein sequence ID" value="KFI29706.1"/>
    <property type="molecule type" value="Genomic_DNA"/>
</dbReference>
<gene>
    <name evidence="2" type="ORF">CG50_08715</name>
</gene>
<feature type="signal peptide" evidence="1">
    <location>
        <begin position="1"/>
        <end position="23"/>
    </location>
</feature>
<dbReference type="AlphaFoldDB" id="A0A086Y606"/>
<name>A0A086Y606_9RHOB</name>
<proteinExistence type="predicted"/>
<accession>A0A086Y606</accession>
<dbReference type="eggNOG" id="ENOG5033H79">
    <property type="taxonomic scope" value="Bacteria"/>
</dbReference>
<evidence type="ECO:0008006" key="4">
    <source>
        <dbReference type="Google" id="ProtNLM"/>
    </source>
</evidence>
<dbReference type="STRING" id="1105367.CG50_08715"/>